<feature type="active site" description="Proton donor" evidence="4">
    <location>
        <position position="268"/>
    </location>
</feature>
<dbReference type="InterPro" id="IPR005801">
    <property type="entry name" value="ADC_synthase"/>
</dbReference>
<comment type="caution">
    <text evidence="6">The sequence shown here is derived from an EMBL/GenBank/DDBJ whole genome shotgun (WGS) entry which is preliminary data.</text>
</comment>
<feature type="binding site" evidence="4">
    <location>
        <position position="312"/>
    </location>
    <ligand>
        <name>Mg(2+)</name>
        <dbReference type="ChEBI" id="CHEBI:18420"/>
    </ligand>
</feature>
<protein>
    <recommendedName>
        <fullName evidence="4">Isochorismate synthase MenF</fullName>
        <ecNumber evidence="4">5.4.4.2</ecNumber>
    </recommendedName>
    <alternativeName>
        <fullName evidence="4">Isochorismate mutase</fullName>
    </alternativeName>
</protein>
<sequence>MIELEEKTLQSFLYKAIDEAISLRKQPLFSWTKKIDKVDLIDVFQAAKNTKKDRLFWTNSSNDFALVGVGCTHKVIGHEDRFEQLQKEWKNILQEAIIHDHFKEVGTGLVALGGMSFDPKREKSGLWAKYPTSQLTIPAYMVVKNNSNYYLTMNRYLTNKDNIEQIIHEVNTMEKILLTETEHHHSTQKVIAKKEIAPNTWKKTVQKAVDEIKQNRAKKIVLAREMRLKLNKDANIAGMLKKLINTQPNSYIFAFEQDDNCFLGATPERLVQVQGDKLLSTCLAGTAPRGKTKEEDATIARSLLFDQKNREEHDYVVQMIKQNIEKYCEAIDIPKEPVIYPLRNLQHLYTPVTAKLKPSYTVFDIIKKLHPTPALGGVPREKALAFIREEERLDRGWYGAPIGWLDSNKNSEFAVAIRSGLIQKDEVSLFAGCGVMRDSDPEMEYDETNVKFLPMLHIMEANDESY</sequence>
<dbReference type="InterPro" id="IPR015890">
    <property type="entry name" value="Chorismate_C"/>
</dbReference>
<reference evidence="6 7" key="1">
    <citation type="submission" date="2018-05" db="EMBL/GenBank/DDBJ databases">
        <title>Genomic Encyclopedia of Type Strains, Phase IV (KMG-IV): sequencing the most valuable type-strain genomes for metagenomic binning, comparative biology and taxonomic classification.</title>
        <authorList>
            <person name="Goeker M."/>
        </authorList>
    </citation>
    <scope>NUCLEOTIDE SEQUENCE [LARGE SCALE GENOMIC DNA]</scope>
    <source>
        <strain evidence="6 7">DSM 28556</strain>
    </source>
</reference>
<dbReference type="Gene3D" id="3.60.120.10">
    <property type="entry name" value="Anthranilate synthase"/>
    <property type="match status" value="1"/>
</dbReference>
<evidence type="ECO:0000256" key="1">
    <source>
        <dbReference type="ARBA" id="ARBA00000799"/>
    </source>
</evidence>
<comment type="cofactor">
    <cofactor evidence="4">
        <name>Mg(2+)</name>
        <dbReference type="ChEBI" id="CHEBI:18420"/>
    </cofactor>
</comment>
<dbReference type="PANTHER" id="PTHR42839:SF1">
    <property type="entry name" value="ISOCHORISMATE SYNTHASE MENF"/>
    <property type="match status" value="1"/>
</dbReference>
<dbReference type="GO" id="GO:0009697">
    <property type="term" value="P:salicylic acid biosynthetic process"/>
    <property type="evidence" value="ECO:0007669"/>
    <property type="project" value="TreeGrafter"/>
</dbReference>
<keyword evidence="3 4" id="KW-0413">Isomerase</keyword>
<evidence type="ECO:0000313" key="7">
    <source>
        <dbReference type="Proteomes" id="UP000247978"/>
    </source>
</evidence>
<dbReference type="InterPro" id="IPR004561">
    <property type="entry name" value="IsoChor_synthase"/>
</dbReference>
<evidence type="ECO:0000256" key="4">
    <source>
        <dbReference type="HAMAP-Rule" id="MF_01935"/>
    </source>
</evidence>
<dbReference type="Proteomes" id="UP000247978">
    <property type="component" value="Unassembled WGS sequence"/>
</dbReference>
<keyword evidence="4" id="KW-0479">Metal-binding</keyword>
<dbReference type="AlphaFoldDB" id="A0A2V3VHX8"/>
<accession>A0A2V3VHX8</accession>
<keyword evidence="7" id="KW-1185">Reference proteome</keyword>
<proteinExistence type="inferred from homology"/>
<keyword evidence="4" id="KW-0460">Magnesium</keyword>
<feature type="active site" description="Proton acceptor" evidence="4">
    <location>
        <position position="219"/>
    </location>
</feature>
<feature type="binding site" evidence="4">
    <location>
        <position position="447"/>
    </location>
    <ligand>
        <name>Mg(2+)</name>
        <dbReference type="ChEBI" id="CHEBI:18420"/>
    </ligand>
</feature>
<dbReference type="HAMAP" id="MF_01935">
    <property type="entry name" value="MenF"/>
    <property type="match status" value="1"/>
</dbReference>
<evidence type="ECO:0000259" key="5">
    <source>
        <dbReference type="Pfam" id="PF00425"/>
    </source>
</evidence>
<comment type="similarity">
    <text evidence="2 4">Belongs to the isochorismate synthase family.</text>
</comment>
<keyword evidence="4" id="KW-0474">Menaquinone biosynthesis</keyword>
<dbReference type="UniPathway" id="UPA00079"/>
<dbReference type="NCBIfam" id="TIGR00543">
    <property type="entry name" value="isochor_syn"/>
    <property type="match status" value="1"/>
</dbReference>
<feature type="domain" description="Chorismate-utilising enzyme C-terminal" evidence="5">
    <location>
        <begin position="199"/>
        <end position="451"/>
    </location>
</feature>
<evidence type="ECO:0000256" key="3">
    <source>
        <dbReference type="ARBA" id="ARBA00023235"/>
    </source>
</evidence>
<dbReference type="GO" id="GO:0000287">
    <property type="term" value="F:magnesium ion binding"/>
    <property type="evidence" value="ECO:0007669"/>
    <property type="project" value="UniProtKB-UniRule"/>
</dbReference>
<organism evidence="6 7">
    <name type="scientific">Pseudogracilibacillus auburnensis</name>
    <dbReference type="NCBI Taxonomy" id="1494959"/>
    <lineage>
        <taxon>Bacteria</taxon>
        <taxon>Bacillati</taxon>
        <taxon>Bacillota</taxon>
        <taxon>Bacilli</taxon>
        <taxon>Bacillales</taxon>
        <taxon>Bacillaceae</taxon>
        <taxon>Pseudogracilibacillus</taxon>
    </lineage>
</organism>
<dbReference type="InterPro" id="IPR034681">
    <property type="entry name" value="MenF"/>
</dbReference>
<dbReference type="UniPathway" id="UPA01057">
    <property type="reaction ID" value="UER00163"/>
</dbReference>
<dbReference type="GO" id="GO:0008909">
    <property type="term" value="F:isochorismate synthase activity"/>
    <property type="evidence" value="ECO:0007669"/>
    <property type="project" value="UniProtKB-UniRule"/>
</dbReference>
<comment type="function">
    <text evidence="4">Catalyzes the conversion of chorismate to isochorismate.</text>
</comment>
<dbReference type="Pfam" id="PF00425">
    <property type="entry name" value="Chorismate_bind"/>
    <property type="match status" value="1"/>
</dbReference>
<dbReference type="RefSeq" id="WP_110397354.1">
    <property type="nucleotide sequence ID" value="NZ_JBHUHB010000001.1"/>
</dbReference>
<dbReference type="GO" id="GO:0009234">
    <property type="term" value="P:menaquinone biosynthetic process"/>
    <property type="evidence" value="ECO:0007669"/>
    <property type="project" value="UniProtKB-UniRule"/>
</dbReference>
<dbReference type="OrthoDB" id="9803598at2"/>
<name>A0A2V3VHX8_9BACI</name>
<comment type="catalytic activity">
    <reaction evidence="1 4">
        <text>chorismate = isochorismate</text>
        <dbReference type="Rhea" id="RHEA:18985"/>
        <dbReference type="ChEBI" id="CHEBI:29748"/>
        <dbReference type="ChEBI" id="CHEBI:29780"/>
        <dbReference type="EC" id="5.4.4.2"/>
    </reaction>
</comment>
<evidence type="ECO:0000256" key="2">
    <source>
        <dbReference type="ARBA" id="ARBA00005297"/>
    </source>
</evidence>
<comment type="pathway">
    <text evidence="4">Quinol/quinone metabolism; menaquinone biosynthesis.</text>
</comment>
<dbReference type="PANTHER" id="PTHR42839">
    <property type="entry name" value="ISOCHORISMATE SYNTHASE ENTC"/>
    <property type="match status" value="1"/>
</dbReference>
<dbReference type="EMBL" id="QJJQ01000022">
    <property type="protein sequence ID" value="PXW81403.1"/>
    <property type="molecule type" value="Genomic_DNA"/>
</dbReference>
<dbReference type="SUPFAM" id="SSF56322">
    <property type="entry name" value="ADC synthase"/>
    <property type="match status" value="1"/>
</dbReference>
<comment type="pathway">
    <text evidence="4">Quinol/quinone metabolism; 1,4-dihydroxy-2-naphthoate biosynthesis; 1,4-dihydroxy-2-naphthoate from chorismate: step 1/7.</text>
</comment>
<dbReference type="EC" id="5.4.4.2" evidence="4"/>
<evidence type="ECO:0000313" key="6">
    <source>
        <dbReference type="EMBL" id="PXW81403.1"/>
    </source>
</evidence>
<gene>
    <name evidence="4" type="primary">menF</name>
    <name evidence="6" type="ORF">DFR56_12212</name>
</gene>